<evidence type="ECO:0000256" key="1">
    <source>
        <dbReference type="SAM" id="Phobius"/>
    </source>
</evidence>
<evidence type="ECO:0000313" key="3">
    <source>
        <dbReference type="Proteomes" id="UP001185706"/>
    </source>
</evidence>
<gene>
    <name evidence="2" type="ORF">RAE03_05580</name>
</gene>
<accession>A0AAE4NLW1</accession>
<feature type="transmembrane region" description="Helical" evidence="1">
    <location>
        <begin position="76"/>
        <end position="94"/>
    </location>
</feature>
<feature type="transmembrane region" description="Helical" evidence="1">
    <location>
        <begin position="201"/>
        <end position="220"/>
    </location>
</feature>
<dbReference type="AlphaFoldDB" id="A0AAE4NLW1"/>
<dbReference type="Pfam" id="PF11139">
    <property type="entry name" value="SfLAP"/>
    <property type="match status" value="1"/>
</dbReference>
<feature type="transmembrane region" description="Helical" evidence="1">
    <location>
        <begin position="6"/>
        <end position="29"/>
    </location>
</feature>
<dbReference type="InterPro" id="IPR021315">
    <property type="entry name" value="Gap/Sap"/>
</dbReference>
<proteinExistence type="predicted"/>
<feature type="transmembrane region" description="Helical" evidence="1">
    <location>
        <begin position="159"/>
        <end position="180"/>
    </location>
</feature>
<reference evidence="2" key="1">
    <citation type="submission" date="2023-08" db="EMBL/GenBank/DDBJ databases">
        <title>Genomic characterization of the C. tuberculostearicum species complex, a ubiquitous member of the human skin microbiome.</title>
        <authorList>
            <person name="Ahmed N."/>
            <person name="Deming C."/>
            <person name="Conlan S."/>
            <person name="Segre J."/>
        </authorList>
    </citation>
    <scope>NUCLEOTIDE SEQUENCE</scope>
    <source>
        <strain evidence="2">CTNIH22</strain>
    </source>
</reference>
<dbReference type="EMBL" id="JAVBIB010000007">
    <property type="protein sequence ID" value="MDV2419250.1"/>
    <property type="molecule type" value="Genomic_DNA"/>
</dbReference>
<feature type="transmembrane region" description="Helical" evidence="1">
    <location>
        <begin position="41"/>
        <end position="64"/>
    </location>
</feature>
<keyword evidence="1" id="KW-0812">Transmembrane</keyword>
<keyword evidence="1" id="KW-1133">Transmembrane helix</keyword>
<dbReference type="RefSeq" id="WP_316993349.1">
    <property type="nucleotide sequence ID" value="NZ_JAVBIB010000007.1"/>
</dbReference>
<sequence>MNSILPLIGLALLDSLSVGAIVVPIGLLLTWGSMRKGAYATYLATVATVYFVLGLMLLGGTQLFFGFFAELNQQKWFSVAKIGAGSLLAAYGILSPTPKKKTAEDDARVSRKRGFGPLAMVGLGLAVSFAEAATMVPYLAAISIVQAMQLPGAGQAGVLAGYCVVMIIPAIVVGVLAGAYGEKLFPRLQRIAHRLEYETKVTLLWVAAIVGIYLIVQGWGELGHDF</sequence>
<evidence type="ECO:0000313" key="2">
    <source>
        <dbReference type="EMBL" id="MDV2419250.1"/>
    </source>
</evidence>
<feature type="transmembrane region" description="Helical" evidence="1">
    <location>
        <begin position="115"/>
        <end position="139"/>
    </location>
</feature>
<organism evidence="2 3">
    <name type="scientific">Corynebacterium tuberculostearicum</name>
    <dbReference type="NCBI Taxonomy" id="38304"/>
    <lineage>
        <taxon>Bacteria</taxon>
        <taxon>Bacillati</taxon>
        <taxon>Actinomycetota</taxon>
        <taxon>Actinomycetes</taxon>
        <taxon>Mycobacteriales</taxon>
        <taxon>Corynebacteriaceae</taxon>
        <taxon>Corynebacterium</taxon>
    </lineage>
</organism>
<protein>
    <submittedName>
        <fullName evidence="2">GAP family protein</fullName>
    </submittedName>
</protein>
<comment type="caution">
    <text evidence="2">The sequence shown here is derived from an EMBL/GenBank/DDBJ whole genome shotgun (WGS) entry which is preliminary data.</text>
</comment>
<name>A0AAE4NLW1_9CORY</name>
<keyword evidence="1" id="KW-0472">Membrane</keyword>
<dbReference type="Proteomes" id="UP001185706">
    <property type="component" value="Unassembled WGS sequence"/>
</dbReference>